<dbReference type="InterPro" id="IPR015797">
    <property type="entry name" value="NUDIX_hydrolase-like_dom_sf"/>
</dbReference>
<name>A0A2A2TIS2_9CYAN</name>
<dbReference type="PROSITE" id="PS51462">
    <property type="entry name" value="NUDIX"/>
    <property type="match status" value="1"/>
</dbReference>
<evidence type="ECO:0000256" key="3">
    <source>
        <dbReference type="ARBA" id="ARBA00022801"/>
    </source>
</evidence>
<evidence type="ECO:0000313" key="7">
    <source>
        <dbReference type="Proteomes" id="UP000218238"/>
    </source>
</evidence>
<dbReference type="PANTHER" id="PTHR12629">
    <property type="entry name" value="DIPHOSPHOINOSITOL POLYPHOSPHATE PHOSPHOHYDROLASE"/>
    <property type="match status" value="1"/>
</dbReference>
<comment type="cofactor">
    <cofactor evidence="1">
        <name>Mg(2+)</name>
        <dbReference type="ChEBI" id="CHEBI:18420"/>
    </cofactor>
</comment>
<dbReference type="RefSeq" id="WP_095722084.1">
    <property type="nucleotide sequence ID" value="NZ_NTFS01000123.1"/>
</dbReference>
<organism evidence="6 7">
    <name type="scientific">Brunnivagina elsteri CCALA 953</name>
    <dbReference type="NCBI Taxonomy" id="987040"/>
    <lineage>
        <taxon>Bacteria</taxon>
        <taxon>Bacillati</taxon>
        <taxon>Cyanobacteriota</taxon>
        <taxon>Cyanophyceae</taxon>
        <taxon>Nostocales</taxon>
        <taxon>Calotrichaceae</taxon>
        <taxon>Brunnivagina</taxon>
    </lineage>
</organism>
<keyword evidence="7" id="KW-1185">Reference proteome</keyword>
<dbReference type="OrthoDB" id="9797568at2"/>
<reference evidence="6 7" key="1">
    <citation type="submission" date="2017-08" db="EMBL/GenBank/DDBJ databases">
        <title>Draft genome sequence of filamentous cyanobacterium Calothrix elsteri CCALA 953.</title>
        <authorList>
            <person name="Gagunashvili A.N."/>
            <person name="Elster J."/>
            <person name="Andresson O.S."/>
        </authorList>
    </citation>
    <scope>NUCLEOTIDE SEQUENCE [LARGE SCALE GENOMIC DNA]</scope>
    <source>
        <strain evidence="6 7">CCALA 953</strain>
    </source>
</reference>
<dbReference type="SUPFAM" id="SSF55811">
    <property type="entry name" value="Nudix"/>
    <property type="match status" value="1"/>
</dbReference>
<evidence type="ECO:0000313" key="6">
    <source>
        <dbReference type="EMBL" id="PAX54091.1"/>
    </source>
</evidence>
<dbReference type="AlphaFoldDB" id="A0A2A2TIS2"/>
<dbReference type="Proteomes" id="UP000218238">
    <property type="component" value="Unassembled WGS sequence"/>
</dbReference>
<accession>A0A2A2TIS2</accession>
<keyword evidence="2" id="KW-0479">Metal-binding</keyword>
<dbReference type="InterPro" id="IPR000086">
    <property type="entry name" value="NUDIX_hydrolase_dom"/>
</dbReference>
<dbReference type="EMBL" id="NTFS01000123">
    <property type="protein sequence ID" value="PAX54091.1"/>
    <property type="molecule type" value="Genomic_DNA"/>
</dbReference>
<evidence type="ECO:0000259" key="5">
    <source>
        <dbReference type="PROSITE" id="PS51462"/>
    </source>
</evidence>
<proteinExistence type="predicted"/>
<dbReference type="GO" id="GO:0046872">
    <property type="term" value="F:metal ion binding"/>
    <property type="evidence" value="ECO:0007669"/>
    <property type="project" value="UniProtKB-KW"/>
</dbReference>
<dbReference type="PANTHER" id="PTHR12629:SF0">
    <property type="entry name" value="DIPHOSPHOINOSITOL-POLYPHOSPHATE DIPHOSPHATASE"/>
    <property type="match status" value="1"/>
</dbReference>
<dbReference type="Gene3D" id="3.90.79.10">
    <property type="entry name" value="Nucleoside Triphosphate Pyrophosphohydrolase"/>
    <property type="match status" value="1"/>
</dbReference>
<dbReference type="GO" id="GO:0005737">
    <property type="term" value="C:cytoplasm"/>
    <property type="evidence" value="ECO:0007669"/>
    <property type="project" value="TreeGrafter"/>
</dbReference>
<evidence type="ECO:0000256" key="1">
    <source>
        <dbReference type="ARBA" id="ARBA00001946"/>
    </source>
</evidence>
<protein>
    <submittedName>
        <fullName evidence="6">NUDIX hydrolase</fullName>
    </submittedName>
</protein>
<dbReference type="Pfam" id="PF00293">
    <property type="entry name" value="NUDIX"/>
    <property type="match status" value="1"/>
</dbReference>
<dbReference type="InterPro" id="IPR047198">
    <property type="entry name" value="DDP-like_NUDIX"/>
</dbReference>
<sequence length="143" mass="16210">MAQKTNKVLKQSGIVPYRMNNGTIEVLLITTSSQQDWVVPKGGIAGKMSPHDSAAKEAWEEAGVIGEVNPIEFGSYKYRKNGKIYSVKMYSLSVKMECDRFPEAGKRIKQWVKAKEAVKHVKKPSLRRILKEFAKYESKIDTM</sequence>
<dbReference type="CDD" id="cd04666">
    <property type="entry name" value="NUDIX_DIPP2_like_Nudt4"/>
    <property type="match status" value="1"/>
</dbReference>
<comment type="caution">
    <text evidence="6">The sequence shown here is derived from an EMBL/GenBank/DDBJ whole genome shotgun (WGS) entry which is preliminary data.</text>
</comment>
<keyword evidence="4" id="KW-0460">Magnesium</keyword>
<dbReference type="GO" id="GO:0016462">
    <property type="term" value="F:pyrophosphatase activity"/>
    <property type="evidence" value="ECO:0007669"/>
    <property type="project" value="InterPro"/>
</dbReference>
<evidence type="ECO:0000256" key="4">
    <source>
        <dbReference type="ARBA" id="ARBA00022842"/>
    </source>
</evidence>
<feature type="domain" description="Nudix hydrolase" evidence="5">
    <location>
        <begin position="7"/>
        <end position="134"/>
    </location>
</feature>
<keyword evidence="3 6" id="KW-0378">Hydrolase</keyword>
<gene>
    <name evidence="6" type="ORF">CK510_12880</name>
</gene>
<evidence type="ECO:0000256" key="2">
    <source>
        <dbReference type="ARBA" id="ARBA00022723"/>
    </source>
</evidence>